<dbReference type="EMBL" id="GEDV01010098">
    <property type="protein sequence ID" value="JAP78459.1"/>
    <property type="molecule type" value="Transcribed_RNA"/>
</dbReference>
<evidence type="ECO:0000256" key="1">
    <source>
        <dbReference type="ARBA" id="ARBA00001974"/>
    </source>
</evidence>
<dbReference type="PROSITE" id="PS00073">
    <property type="entry name" value="ACYL_COA_DH_2"/>
    <property type="match status" value="1"/>
</dbReference>
<dbReference type="GO" id="GO:0050660">
    <property type="term" value="F:flavin adenine dinucleotide binding"/>
    <property type="evidence" value="ECO:0007669"/>
    <property type="project" value="InterPro"/>
</dbReference>
<evidence type="ECO:0000313" key="11">
    <source>
        <dbReference type="EMBL" id="JAP78459.1"/>
    </source>
</evidence>
<dbReference type="InterPro" id="IPR009100">
    <property type="entry name" value="AcylCoA_DH/oxidase_NM_dom_sf"/>
</dbReference>
<feature type="domain" description="Acyl-CoA dehydrogenase/oxidase C-terminal" evidence="8">
    <location>
        <begin position="266"/>
        <end position="412"/>
    </location>
</feature>
<evidence type="ECO:0000256" key="4">
    <source>
        <dbReference type="ARBA" id="ARBA00022827"/>
    </source>
</evidence>
<accession>A0A131YGU2</accession>
<evidence type="ECO:0000256" key="7">
    <source>
        <dbReference type="RuleBase" id="RU362125"/>
    </source>
</evidence>
<sequence length="419" mass="46285">MHALQALRSSRHFRVRLSQTRRLPWADRLGGVRCCATLFTEQHDELRRSVRKVIDKDINPYVDQWEAEGMFDAHKVFKKLAEVGVLGITRPVEYGGLSLDYSFTVAFAEELSAINCGGIVSGILVHTDMCTPALTNFGSDELKAQFLAPSIAGDIVGCVGVSEPDCGSDVASIKTTAVRKGDDLVINGGKMWITNGCQADWMALLANTRTEGPPHKTKSLICLPLKTPGVTVARSIKKLGNCSSDTAQIFFEDVRVPAKNIVGEEGMGFIYQMLQFQEERLVAAINSVSFMERMINDTLEYCRQRKVYGEPLIKNQVIQYRLAELQTEVEALRALGYRAAAMLMSGENVTELASMAKLKAGRLSREVADSCLQYWGGMGYTEEMPIARAFRDARLLSIAGGADEVMLSIIAKLRWGLER</sequence>
<dbReference type="Pfam" id="PF02771">
    <property type="entry name" value="Acyl-CoA_dh_N"/>
    <property type="match status" value="1"/>
</dbReference>
<dbReference type="InterPro" id="IPR046373">
    <property type="entry name" value="Acyl-CoA_Oxase/DH_mid-dom_sf"/>
</dbReference>
<dbReference type="InterPro" id="IPR009075">
    <property type="entry name" value="AcylCo_DH/oxidase_C"/>
</dbReference>
<dbReference type="AlphaFoldDB" id="A0A131YGU2"/>
<feature type="domain" description="Acyl-CoA dehydrogenase/oxidase N-terminal" evidence="10">
    <location>
        <begin position="40"/>
        <end position="154"/>
    </location>
</feature>
<dbReference type="Gene3D" id="2.40.110.10">
    <property type="entry name" value="Butyryl-CoA Dehydrogenase, subunit A, domain 2"/>
    <property type="match status" value="1"/>
</dbReference>
<evidence type="ECO:0000256" key="3">
    <source>
        <dbReference type="ARBA" id="ARBA00022630"/>
    </source>
</evidence>
<organism evidence="11">
    <name type="scientific">Rhipicephalus appendiculatus</name>
    <name type="common">Brown ear tick</name>
    <dbReference type="NCBI Taxonomy" id="34631"/>
    <lineage>
        <taxon>Eukaryota</taxon>
        <taxon>Metazoa</taxon>
        <taxon>Ecdysozoa</taxon>
        <taxon>Arthropoda</taxon>
        <taxon>Chelicerata</taxon>
        <taxon>Arachnida</taxon>
        <taxon>Acari</taxon>
        <taxon>Parasitiformes</taxon>
        <taxon>Ixodida</taxon>
        <taxon>Ixodoidea</taxon>
        <taxon>Ixodidae</taxon>
        <taxon>Rhipicephalinae</taxon>
        <taxon>Rhipicephalus</taxon>
        <taxon>Rhipicephalus</taxon>
    </lineage>
</organism>
<dbReference type="InterPro" id="IPR013786">
    <property type="entry name" value="AcylCoA_DH/ox_N"/>
</dbReference>
<feature type="domain" description="Acyl-CoA oxidase/dehydrogenase middle" evidence="9">
    <location>
        <begin position="158"/>
        <end position="254"/>
    </location>
</feature>
<dbReference type="InterPro" id="IPR006091">
    <property type="entry name" value="Acyl-CoA_Oxase/DH_mid-dom"/>
</dbReference>
<comment type="similarity">
    <text evidence="2 7">Belongs to the acyl-CoA dehydrogenase family.</text>
</comment>
<dbReference type="SUPFAM" id="SSF56645">
    <property type="entry name" value="Acyl-CoA dehydrogenase NM domain-like"/>
    <property type="match status" value="1"/>
</dbReference>
<dbReference type="GO" id="GO:0005737">
    <property type="term" value="C:cytoplasm"/>
    <property type="evidence" value="ECO:0007669"/>
    <property type="project" value="TreeGrafter"/>
</dbReference>
<reference evidence="11" key="1">
    <citation type="journal article" date="2016" name="Ticks Tick Borne Dis.">
        <title>De novo assembly and annotation of the salivary gland transcriptome of Rhipicephalus appendiculatus male and female ticks during blood feeding.</title>
        <authorList>
            <person name="de Castro M.H."/>
            <person name="de Klerk D."/>
            <person name="Pienaar R."/>
            <person name="Latif A.A."/>
            <person name="Rees D.J."/>
            <person name="Mans B.J."/>
        </authorList>
    </citation>
    <scope>NUCLEOTIDE SEQUENCE</scope>
    <source>
        <tissue evidence="11">Salivary glands</tissue>
    </source>
</reference>
<dbReference type="Gene3D" id="1.10.540.10">
    <property type="entry name" value="Acyl-CoA dehydrogenase/oxidase, N-terminal domain"/>
    <property type="match status" value="1"/>
</dbReference>
<dbReference type="InterPro" id="IPR050741">
    <property type="entry name" value="Acyl-CoA_dehydrogenase"/>
</dbReference>
<comment type="catalytic activity">
    <reaction evidence="6">
        <text>(2S)-2-methylbutanoyl-CoA + oxidized [electron-transfer flavoprotein] + H(+) = (2E)-2-methylbut-2-enoyl-CoA + reduced [electron-transfer flavoprotein]</text>
        <dbReference type="Rhea" id="RHEA:48256"/>
        <dbReference type="Rhea" id="RHEA-COMP:10685"/>
        <dbReference type="Rhea" id="RHEA-COMP:10686"/>
        <dbReference type="ChEBI" id="CHEBI:15378"/>
        <dbReference type="ChEBI" id="CHEBI:57337"/>
        <dbReference type="ChEBI" id="CHEBI:57692"/>
        <dbReference type="ChEBI" id="CHEBI:58307"/>
        <dbReference type="ChEBI" id="CHEBI:88166"/>
    </reaction>
    <physiologicalReaction direction="left-to-right" evidence="6">
        <dbReference type="Rhea" id="RHEA:48257"/>
    </physiologicalReaction>
</comment>
<dbReference type="Pfam" id="PF00441">
    <property type="entry name" value="Acyl-CoA_dh_1"/>
    <property type="match status" value="1"/>
</dbReference>
<dbReference type="Pfam" id="PF02770">
    <property type="entry name" value="Acyl-CoA_dh_M"/>
    <property type="match status" value="1"/>
</dbReference>
<dbReference type="PANTHER" id="PTHR48083:SF6">
    <property type="entry name" value="ACYL-COA DEHYDROGENASE 6"/>
    <property type="match status" value="1"/>
</dbReference>
<dbReference type="GO" id="GO:0033539">
    <property type="term" value="P:fatty acid beta-oxidation using acyl-CoA dehydrogenase"/>
    <property type="evidence" value="ECO:0007669"/>
    <property type="project" value="TreeGrafter"/>
</dbReference>
<keyword evidence="4 7" id="KW-0274">FAD</keyword>
<proteinExistence type="inferred from homology"/>
<dbReference type="GO" id="GO:0003995">
    <property type="term" value="F:acyl-CoA dehydrogenase activity"/>
    <property type="evidence" value="ECO:0007669"/>
    <property type="project" value="InterPro"/>
</dbReference>
<name>A0A131YGU2_RHIAP</name>
<comment type="cofactor">
    <cofactor evidence="1 7">
        <name>FAD</name>
        <dbReference type="ChEBI" id="CHEBI:57692"/>
    </cofactor>
</comment>
<evidence type="ECO:0000259" key="8">
    <source>
        <dbReference type="Pfam" id="PF00441"/>
    </source>
</evidence>
<protein>
    <submittedName>
        <fullName evidence="11">Citronellyl-CoA dehydrogenase</fullName>
    </submittedName>
</protein>
<dbReference type="FunFam" id="1.20.140.10:FF:000001">
    <property type="entry name" value="Acyl-CoA dehydrogenase"/>
    <property type="match status" value="1"/>
</dbReference>
<keyword evidence="5 7" id="KW-0560">Oxidoreductase</keyword>
<evidence type="ECO:0000256" key="2">
    <source>
        <dbReference type="ARBA" id="ARBA00009347"/>
    </source>
</evidence>
<evidence type="ECO:0000256" key="6">
    <source>
        <dbReference type="ARBA" id="ARBA00049552"/>
    </source>
</evidence>
<evidence type="ECO:0000259" key="9">
    <source>
        <dbReference type="Pfam" id="PF02770"/>
    </source>
</evidence>
<evidence type="ECO:0000256" key="5">
    <source>
        <dbReference type="ARBA" id="ARBA00023002"/>
    </source>
</evidence>
<dbReference type="FunFam" id="2.40.110.10:FF:000002">
    <property type="entry name" value="Acyl-CoA dehydrogenase fadE12"/>
    <property type="match status" value="1"/>
</dbReference>
<keyword evidence="3 7" id="KW-0285">Flavoprotein</keyword>
<dbReference type="InterPro" id="IPR036250">
    <property type="entry name" value="AcylCo_DH-like_C"/>
</dbReference>
<dbReference type="InterPro" id="IPR037069">
    <property type="entry name" value="AcylCoA_DH/ox_N_sf"/>
</dbReference>
<evidence type="ECO:0000259" key="10">
    <source>
        <dbReference type="Pfam" id="PF02771"/>
    </source>
</evidence>
<dbReference type="PANTHER" id="PTHR48083">
    <property type="entry name" value="MEDIUM-CHAIN SPECIFIC ACYL-COA DEHYDROGENASE, MITOCHONDRIAL-RELATED"/>
    <property type="match status" value="1"/>
</dbReference>
<dbReference type="InterPro" id="IPR006089">
    <property type="entry name" value="Acyl-CoA_DH_CS"/>
</dbReference>
<dbReference type="Gene3D" id="1.20.140.10">
    <property type="entry name" value="Butyryl-CoA Dehydrogenase, subunit A, domain 3"/>
    <property type="match status" value="1"/>
</dbReference>
<dbReference type="SUPFAM" id="SSF47203">
    <property type="entry name" value="Acyl-CoA dehydrogenase C-terminal domain-like"/>
    <property type="match status" value="1"/>
</dbReference>